<dbReference type="RefSeq" id="XP_028880893.1">
    <property type="nucleotide sequence ID" value="XM_029027714.1"/>
</dbReference>
<keyword evidence="3" id="KW-1185">Reference proteome</keyword>
<dbReference type="Proteomes" id="UP000192257">
    <property type="component" value="Unassembled WGS sequence"/>
</dbReference>
<comment type="caution">
    <text evidence="2">The sequence shown here is derived from an EMBL/GenBank/DDBJ whole genome shotgun (WGS) entry which is preliminary data.</text>
</comment>
<dbReference type="STRING" id="67003.A0A1X0NQ66"/>
<evidence type="ECO:0000313" key="2">
    <source>
        <dbReference type="EMBL" id="ORC86827.1"/>
    </source>
</evidence>
<dbReference type="InterPro" id="IPR003409">
    <property type="entry name" value="MORN"/>
</dbReference>
<sequence>MPAKKKAEKKEEQVFVEEQGSYVHEEQSARYVGGVRRLTESTYRCRHGHGIFTSPLIRYEGDWQEDEMHGNGKLQFYTTGDMYCGQFVRGMFEGNGIYTWSSGASYDGSWRGNRIHGLGTYTDANGKVWHGKYYNGCGPGLMPFAGGPSKMEAVEAQQQKIAADTAG</sequence>
<dbReference type="GeneID" id="39987494"/>
<name>A0A1X0NQ66_9TRYP</name>
<dbReference type="PANTHER" id="PTHR46917:SF1">
    <property type="entry name" value="MORN REPEAT-CONTAINING PROTEIN 2"/>
    <property type="match status" value="1"/>
</dbReference>
<dbReference type="SUPFAM" id="SSF82185">
    <property type="entry name" value="Histone H3 K4-specific methyltransferase SET7/9 N-terminal domain"/>
    <property type="match status" value="1"/>
</dbReference>
<gene>
    <name evidence="2" type="ORF">TM35_000251230</name>
</gene>
<evidence type="ECO:0000313" key="3">
    <source>
        <dbReference type="Proteomes" id="UP000192257"/>
    </source>
</evidence>
<organism evidence="2 3">
    <name type="scientific">Trypanosoma theileri</name>
    <dbReference type="NCBI Taxonomy" id="67003"/>
    <lineage>
        <taxon>Eukaryota</taxon>
        <taxon>Discoba</taxon>
        <taxon>Euglenozoa</taxon>
        <taxon>Kinetoplastea</taxon>
        <taxon>Metakinetoplastina</taxon>
        <taxon>Trypanosomatida</taxon>
        <taxon>Trypanosomatidae</taxon>
        <taxon>Trypanosoma</taxon>
    </lineage>
</organism>
<evidence type="ECO:0000256" key="1">
    <source>
        <dbReference type="ARBA" id="ARBA00022737"/>
    </source>
</evidence>
<dbReference type="Pfam" id="PF02493">
    <property type="entry name" value="MORN"/>
    <property type="match status" value="4"/>
</dbReference>
<dbReference type="FunFam" id="2.20.110.10:FF:000025">
    <property type="entry name" value="MORN repeat, putative"/>
    <property type="match status" value="1"/>
</dbReference>
<dbReference type="PANTHER" id="PTHR46917">
    <property type="entry name" value="MORN REPEAT-CONTAINING PROTEIN 2"/>
    <property type="match status" value="1"/>
</dbReference>
<dbReference type="InterPro" id="IPR052849">
    <property type="entry name" value="MORN_repeat_protein"/>
</dbReference>
<dbReference type="OrthoDB" id="437960at2759"/>
<dbReference type="EMBL" id="NBCO01000025">
    <property type="protein sequence ID" value="ORC86827.1"/>
    <property type="molecule type" value="Genomic_DNA"/>
</dbReference>
<dbReference type="Gene3D" id="2.20.110.10">
    <property type="entry name" value="Histone H3 K4-specific methyltransferase SET7/9 N-terminal domain"/>
    <property type="match status" value="1"/>
</dbReference>
<dbReference type="SMART" id="SM00698">
    <property type="entry name" value="MORN"/>
    <property type="match status" value="3"/>
</dbReference>
<accession>A0A1X0NQ66</accession>
<protein>
    <submittedName>
        <fullName evidence="2">Central apparatus associated protein C1a-18</fullName>
    </submittedName>
</protein>
<reference evidence="2 3" key="1">
    <citation type="submission" date="2017-03" db="EMBL/GenBank/DDBJ databases">
        <title>An alternative strategy for trypanosome survival in the mammalian bloodstream revealed through genome and transcriptome analysis of the ubiquitous bovine parasite Trypanosoma (Megatrypanum) theileri.</title>
        <authorList>
            <person name="Kelly S."/>
            <person name="Ivens A."/>
            <person name="Mott A."/>
            <person name="O'Neill E."/>
            <person name="Emms D."/>
            <person name="Macleod O."/>
            <person name="Voorheis P."/>
            <person name="Matthews J."/>
            <person name="Matthews K."/>
            <person name="Carrington M."/>
        </authorList>
    </citation>
    <scope>NUCLEOTIDE SEQUENCE [LARGE SCALE GENOMIC DNA]</scope>
    <source>
        <strain evidence="2">Edinburgh</strain>
    </source>
</reference>
<dbReference type="AlphaFoldDB" id="A0A1X0NQ66"/>
<dbReference type="VEuPathDB" id="TriTrypDB:TM35_000251230"/>
<keyword evidence="1" id="KW-0677">Repeat</keyword>
<proteinExistence type="predicted"/>